<proteinExistence type="predicted"/>
<dbReference type="Proteomes" id="UP000315751">
    <property type="component" value="Unassembled WGS sequence"/>
</dbReference>
<dbReference type="EMBL" id="VITR01000001">
    <property type="protein sequence ID" value="TWB45861.1"/>
    <property type="molecule type" value="Genomic_DNA"/>
</dbReference>
<name>A0A560HIN5_9PROT</name>
<dbReference type="SUPFAM" id="SSF53335">
    <property type="entry name" value="S-adenosyl-L-methionine-dependent methyltransferases"/>
    <property type="match status" value="1"/>
</dbReference>
<evidence type="ECO:0000256" key="1">
    <source>
        <dbReference type="ARBA" id="ARBA00022603"/>
    </source>
</evidence>
<evidence type="ECO:0000256" key="2">
    <source>
        <dbReference type="ARBA" id="ARBA00022679"/>
    </source>
</evidence>
<sequence>MLNTFQQLTHPVLPTPTHDEAARQEFTKSFKNFIQQKLLPGLTPVYRNRVVPAFERAHGRPPADRRDIRSAMVRELYFQHYAAANRIAQELLWESTNVTVDRQLPELNAKAAELSAKTAARLDIPAGFVPPRYVTAVDIHCMPGGYTTEVAKEDISVGALYDRGVYLYAMGYMGPLNDDMGRSVCNYLKRRIPDFKPKRILDMGCTVGHATLPYKELFPDAEVWGIDVGAPVVRYAHARAAGLGLEVNFAQMNAEETRFPDGHFDLVVSHILLHETSAKAMPRIFQECHRLLAPGGYMIHADLPPFDLMDPFTQFILDNETWYNNEPFWGAMREMNQYDLAERAGFDRAEVRFDTAPMAVMEFAAQAAAGYSEEAATAVADREFAAGEYAPGGGWEVLIAHKSATAAINKDAA</sequence>
<dbReference type="Pfam" id="PF13649">
    <property type="entry name" value="Methyltransf_25"/>
    <property type="match status" value="1"/>
</dbReference>
<dbReference type="RefSeq" id="WP_145729132.1">
    <property type="nucleotide sequence ID" value="NZ_VITR01000001.1"/>
</dbReference>
<dbReference type="OrthoDB" id="9808140at2"/>
<dbReference type="AlphaFoldDB" id="A0A560HIN5"/>
<protein>
    <submittedName>
        <fullName evidence="4">Methyltransferase family protein</fullName>
    </submittedName>
</protein>
<evidence type="ECO:0000259" key="3">
    <source>
        <dbReference type="Pfam" id="PF13649"/>
    </source>
</evidence>
<keyword evidence="2 4" id="KW-0808">Transferase</keyword>
<dbReference type="GO" id="GO:0032259">
    <property type="term" value="P:methylation"/>
    <property type="evidence" value="ECO:0007669"/>
    <property type="project" value="UniProtKB-KW"/>
</dbReference>
<dbReference type="GO" id="GO:0008168">
    <property type="term" value="F:methyltransferase activity"/>
    <property type="evidence" value="ECO:0007669"/>
    <property type="project" value="UniProtKB-KW"/>
</dbReference>
<reference evidence="4 5" key="1">
    <citation type="submission" date="2019-06" db="EMBL/GenBank/DDBJ databases">
        <title>Genomic Encyclopedia of Type Strains, Phase IV (KMG-V): Genome sequencing to study the core and pangenomes of soil and plant-associated prokaryotes.</title>
        <authorList>
            <person name="Whitman W."/>
        </authorList>
    </citation>
    <scope>NUCLEOTIDE SEQUENCE [LARGE SCALE GENOMIC DNA]</scope>
    <source>
        <strain evidence="4 5">BR 11622</strain>
    </source>
</reference>
<dbReference type="InterPro" id="IPR029063">
    <property type="entry name" value="SAM-dependent_MTases_sf"/>
</dbReference>
<dbReference type="CDD" id="cd02440">
    <property type="entry name" value="AdoMet_MTases"/>
    <property type="match status" value="1"/>
</dbReference>
<comment type="caution">
    <text evidence="4">The sequence shown here is derived from an EMBL/GenBank/DDBJ whole genome shotgun (WGS) entry which is preliminary data.</text>
</comment>
<keyword evidence="1 4" id="KW-0489">Methyltransferase</keyword>
<accession>A0A560HIN5</accession>
<evidence type="ECO:0000313" key="5">
    <source>
        <dbReference type="Proteomes" id="UP000315751"/>
    </source>
</evidence>
<dbReference type="Gene3D" id="3.40.50.150">
    <property type="entry name" value="Vaccinia Virus protein VP39"/>
    <property type="match status" value="1"/>
</dbReference>
<feature type="domain" description="Methyltransferase" evidence="3">
    <location>
        <begin position="200"/>
        <end position="296"/>
    </location>
</feature>
<gene>
    <name evidence="4" type="ORF">FBZ90_101196</name>
</gene>
<evidence type="ECO:0000313" key="4">
    <source>
        <dbReference type="EMBL" id="TWB45861.1"/>
    </source>
</evidence>
<keyword evidence="5" id="KW-1185">Reference proteome</keyword>
<organism evidence="4 5">
    <name type="scientific">Nitrospirillum amazonense</name>
    <dbReference type="NCBI Taxonomy" id="28077"/>
    <lineage>
        <taxon>Bacteria</taxon>
        <taxon>Pseudomonadati</taxon>
        <taxon>Pseudomonadota</taxon>
        <taxon>Alphaproteobacteria</taxon>
        <taxon>Rhodospirillales</taxon>
        <taxon>Azospirillaceae</taxon>
        <taxon>Nitrospirillum</taxon>
    </lineage>
</organism>
<dbReference type="InterPro" id="IPR041698">
    <property type="entry name" value="Methyltransf_25"/>
</dbReference>
<dbReference type="PANTHER" id="PTHR43861:SF1">
    <property type="entry name" value="TRANS-ACONITATE 2-METHYLTRANSFERASE"/>
    <property type="match status" value="1"/>
</dbReference>
<dbReference type="PANTHER" id="PTHR43861">
    <property type="entry name" value="TRANS-ACONITATE 2-METHYLTRANSFERASE-RELATED"/>
    <property type="match status" value="1"/>
</dbReference>